<dbReference type="EMBL" id="JACASE010000018">
    <property type="protein sequence ID" value="KAF6395461.1"/>
    <property type="molecule type" value="Genomic_DNA"/>
</dbReference>
<dbReference type="Proteomes" id="UP000593571">
    <property type="component" value="Unassembled WGS sequence"/>
</dbReference>
<dbReference type="AlphaFoldDB" id="A0A7J8BAC3"/>
<sequence length="172" mass="19560">MLRITFKILPSSTLRLGELLMSYFLLLGIVNIRTSCGELIRYPALPRRELPLCGVDGEHQRRGRPGPCGWERLSPSWPGGRKWFLCRKGLPASSWPSPFKSTQTPTLQNQKFQKTSCRCIVGLTKAWSASNSNNTHTQTQHPEFLTLTLPATCSMEMRPMWFFLKCISFVQA</sequence>
<proteinExistence type="predicted"/>
<gene>
    <name evidence="1" type="ORF">HJG63_010013</name>
</gene>
<keyword evidence="2" id="KW-1185">Reference proteome</keyword>
<evidence type="ECO:0000313" key="2">
    <source>
        <dbReference type="Proteomes" id="UP000593571"/>
    </source>
</evidence>
<accession>A0A7J8BAC3</accession>
<reference evidence="1 2" key="1">
    <citation type="journal article" date="2020" name="Nature">
        <title>Six reference-quality genomes reveal evolution of bat adaptations.</title>
        <authorList>
            <person name="Jebb D."/>
            <person name="Huang Z."/>
            <person name="Pippel M."/>
            <person name="Hughes G.M."/>
            <person name="Lavrichenko K."/>
            <person name="Devanna P."/>
            <person name="Winkler S."/>
            <person name="Jermiin L.S."/>
            <person name="Skirmuntt E.C."/>
            <person name="Katzourakis A."/>
            <person name="Burkitt-Gray L."/>
            <person name="Ray D.A."/>
            <person name="Sullivan K.A.M."/>
            <person name="Roscito J.G."/>
            <person name="Kirilenko B.M."/>
            <person name="Davalos L.M."/>
            <person name="Corthals A.P."/>
            <person name="Power M.L."/>
            <person name="Jones G."/>
            <person name="Ransome R.D."/>
            <person name="Dechmann D.K.N."/>
            <person name="Locatelli A.G."/>
            <person name="Puechmaille S.J."/>
            <person name="Fedrigo O."/>
            <person name="Jarvis E.D."/>
            <person name="Hiller M."/>
            <person name="Vernes S.C."/>
            <person name="Myers E.W."/>
            <person name="Teeling E.C."/>
        </authorList>
    </citation>
    <scope>NUCLEOTIDE SEQUENCE [LARGE SCALE GENOMIC DNA]</scope>
    <source>
        <strain evidence="1">MRouAeg1</strain>
        <tissue evidence="1">Muscle</tissue>
    </source>
</reference>
<protein>
    <submittedName>
        <fullName evidence="1">Uncharacterized protein</fullName>
    </submittedName>
</protein>
<name>A0A7J8BAC3_ROUAE</name>
<comment type="caution">
    <text evidence="1">The sequence shown here is derived from an EMBL/GenBank/DDBJ whole genome shotgun (WGS) entry which is preliminary data.</text>
</comment>
<evidence type="ECO:0000313" key="1">
    <source>
        <dbReference type="EMBL" id="KAF6395461.1"/>
    </source>
</evidence>
<organism evidence="1 2">
    <name type="scientific">Rousettus aegyptiacus</name>
    <name type="common">Egyptian fruit bat</name>
    <name type="synonym">Pteropus aegyptiacus</name>
    <dbReference type="NCBI Taxonomy" id="9407"/>
    <lineage>
        <taxon>Eukaryota</taxon>
        <taxon>Metazoa</taxon>
        <taxon>Chordata</taxon>
        <taxon>Craniata</taxon>
        <taxon>Vertebrata</taxon>
        <taxon>Euteleostomi</taxon>
        <taxon>Mammalia</taxon>
        <taxon>Eutheria</taxon>
        <taxon>Laurasiatheria</taxon>
        <taxon>Chiroptera</taxon>
        <taxon>Yinpterochiroptera</taxon>
        <taxon>Pteropodoidea</taxon>
        <taxon>Pteropodidae</taxon>
        <taxon>Rousettinae</taxon>
        <taxon>Rousettus</taxon>
    </lineage>
</organism>